<dbReference type="AlphaFoldDB" id="A0A955LH94"/>
<protein>
    <submittedName>
        <fullName evidence="1">Uncharacterized protein</fullName>
    </submittedName>
</protein>
<accession>A0A955LH94</accession>
<comment type="caution">
    <text evidence="1">The sequence shown here is derived from an EMBL/GenBank/DDBJ whole genome shotgun (WGS) entry which is preliminary data.</text>
</comment>
<evidence type="ECO:0000313" key="1">
    <source>
        <dbReference type="EMBL" id="MCA9390359.1"/>
    </source>
</evidence>
<reference evidence="1" key="2">
    <citation type="journal article" date="2021" name="Microbiome">
        <title>Successional dynamics and alternative stable states in a saline activated sludge microbial community over 9 years.</title>
        <authorList>
            <person name="Wang Y."/>
            <person name="Ye J."/>
            <person name="Ju F."/>
            <person name="Liu L."/>
            <person name="Boyd J.A."/>
            <person name="Deng Y."/>
            <person name="Parks D.H."/>
            <person name="Jiang X."/>
            <person name="Yin X."/>
            <person name="Woodcroft B.J."/>
            <person name="Tyson G.W."/>
            <person name="Hugenholtz P."/>
            <person name="Polz M.F."/>
            <person name="Zhang T."/>
        </authorList>
    </citation>
    <scope>NUCLEOTIDE SEQUENCE</scope>
    <source>
        <strain evidence="1">HKST-UBA01</strain>
    </source>
</reference>
<name>A0A955LH94_UNCKA</name>
<evidence type="ECO:0000313" key="2">
    <source>
        <dbReference type="Proteomes" id="UP000701698"/>
    </source>
</evidence>
<dbReference type="Gene3D" id="1.10.10.10">
    <property type="entry name" value="Winged helix-like DNA-binding domain superfamily/Winged helix DNA-binding domain"/>
    <property type="match status" value="1"/>
</dbReference>
<reference evidence="1" key="1">
    <citation type="submission" date="2020-04" db="EMBL/GenBank/DDBJ databases">
        <authorList>
            <person name="Zhang T."/>
        </authorList>
    </citation>
    <scope>NUCLEOTIDE SEQUENCE</scope>
    <source>
        <strain evidence="1">HKST-UBA01</strain>
    </source>
</reference>
<gene>
    <name evidence="1" type="ORF">KC571_03040</name>
</gene>
<dbReference type="Proteomes" id="UP000701698">
    <property type="component" value="Unassembled WGS sequence"/>
</dbReference>
<sequence length="78" mass="8740">MNTHSDISPNPKQKDFHFLNKYQTPYIEQNISNLNLANGAVEIIKCLSDVTKLKIIILLSKTKNASVSDISKLLIIEA</sequence>
<proteinExistence type="predicted"/>
<dbReference type="EMBL" id="JAGQKX010000075">
    <property type="protein sequence ID" value="MCA9390359.1"/>
    <property type="molecule type" value="Genomic_DNA"/>
</dbReference>
<organism evidence="1 2">
    <name type="scientific">candidate division WWE3 bacterium</name>
    <dbReference type="NCBI Taxonomy" id="2053526"/>
    <lineage>
        <taxon>Bacteria</taxon>
        <taxon>Katanobacteria</taxon>
    </lineage>
</organism>
<dbReference type="InterPro" id="IPR036388">
    <property type="entry name" value="WH-like_DNA-bd_sf"/>
</dbReference>